<feature type="region of interest" description="Disordered" evidence="1">
    <location>
        <begin position="1"/>
        <end position="21"/>
    </location>
</feature>
<dbReference type="EMBL" id="WMIE01000006">
    <property type="protein sequence ID" value="MTH78541.1"/>
    <property type="molecule type" value="Genomic_DNA"/>
</dbReference>
<dbReference type="AlphaFoldDB" id="A0A6L6JF36"/>
<reference evidence="2 3" key="1">
    <citation type="submission" date="2019-11" db="EMBL/GenBank/DDBJ databases">
        <authorList>
            <person name="Dong K."/>
        </authorList>
    </citation>
    <scope>NUCLEOTIDE SEQUENCE [LARGE SCALE GENOMIC DNA]</scope>
    <source>
        <strain evidence="2 3">NBRC 111993</strain>
    </source>
</reference>
<accession>A0A6L6JF36</accession>
<evidence type="ECO:0000256" key="1">
    <source>
        <dbReference type="SAM" id="MobiDB-lite"/>
    </source>
</evidence>
<gene>
    <name evidence="2" type="ORF">GL286_12445</name>
</gene>
<protein>
    <submittedName>
        <fullName evidence="2">Uncharacterized protein</fullName>
    </submittedName>
</protein>
<dbReference type="Proteomes" id="UP000478183">
    <property type="component" value="Unassembled WGS sequence"/>
</dbReference>
<organism evidence="2 3">
    <name type="scientific">Paracoccus aestuariivivens</name>
    <dbReference type="NCBI Taxonomy" id="1820333"/>
    <lineage>
        <taxon>Bacteria</taxon>
        <taxon>Pseudomonadati</taxon>
        <taxon>Pseudomonadota</taxon>
        <taxon>Alphaproteobacteria</taxon>
        <taxon>Rhodobacterales</taxon>
        <taxon>Paracoccaceae</taxon>
        <taxon>Paracoccus</taxon>
    </lineage>
</organism>
<evidence type="ECO:0000313" key="2">
    <source>
        <dbReference type="EMBL" id="MTH78541.1"/>
    </source>
</evidence>
<sequence>MFGGLFPSRSKGQGVEFDGNISPFLSSTAAAAPSGATQDDDNLDESLDAAAHPVSEVPKSGPKPILIGPVALTGAPNDSTVITRLIRDLTEELSERLVTAKDCYNYIMEEAERLSQTVDFRGLVVERFEFLPIEYSGKGKQLKPCPVSTRAGVKFLDGAVQSDLDRVFGAIRALDIRAMVFVHFVKNNREEIHALRKKNAKWFRNHSRSAQEMIGWEAVLSRLER</sequence>
<dbReference type="RefSeq" id="WP_155095883.1">
    <property type="nucleotide sequence ID" value="NZ_WMIE01000006.1"/>
</dbReference>
<proteinExistence type="predicted"/>
<name>A0A6L6JF36_9RHOB</name>
<comment type="caution">
    <text evidence="2">The sequence shown here is derived from an EMBL/GenBank/DDBJ whole genome shotgun (WGS) entry which is preliminary data.</text>
</comment>
<keyword evidence="3" id="KW-1185">Reference proteome</keyword>
<evidence type="ECO:0000313" key="3">
    <source>
        <dbReference type="Proteomes" id="UP000478183"/>
    </source>
</evidence>